<dbReference type="SUPFAM" id="SSF51206">
    <property type="entry name" value="cAMP-binding domain-like"/>
    <property type="match status" value="1"/>
</dbReference>
<dbReference type="InterPro" id="IPR000595">
    <property type="entry name" value="cNMP-bd_dom"/>
</dbReference>
<comment type="caution">
    <text evidence="3">The sequence shown here is derived from an EMBL/GenBank/DDBJ whole genome shotgun (WGS) entry which is preliminary data.</text>
</comment>
<evidence type="ECO:0000313" key="3">
    <source>
        <dbReference type="EMBL" id="KAK2654166.1"/>
    </source>
</evidence>
<evidence type="ECO:0000259" key="2">
    <source>
        <dbReference type="PROSITE" id="PS50042"/>
    </source>
</evidence>
<dbReference type="AlphaFoldDB" id="A0AAD9X768"/>
<keyword evidence="4" id="KW-1185">Reference proteome</keyword>
<reference evidence="3" key="1">
    <citation type="journal article" date="2023" name="Plant J.">
        <title>Genome sequences and population genomics provide insights into the demographic history, inbreeding, and mutation load of two 'living fossil' tree species of Dipteronia.</title>
        <authorList>
            <person name="Feng Y."/>
            <person name="Comes H.P."/>
            <person name="Chen J."/>
            <person name="Zhu S."/>
            <person name="Lu R."/>
            <person name="Zhang X."/>
            <person name="Li P."/>
            <person name="Qiu J."/>
            <person name="Olsen K.M."/>
            <person name="Qiu Y."/>
        </authorList>
    </citation>
    <scope>NUCLEOTIDE SEQUENCE</scope>
    <source>
        <strain evidence="3">KIB01</strain>
    </source>
</reference>
<accession>A0AAD9X768</accession>
<dbReference type="Pfam" id="PF09331">
    <property type="entry name" value="DUF1985"/>
    <property type="match status" value="1"/>
</dbReference>
<evidence type="ECO:0000313" key="4">
    <source>
        <dbReference type="Proteomes" id="UP001280121"/>
    </source>
</evidence>
<dbReference type="InterPro" id="IPR015410">
    <property type="entry name" value="DUF1985"/>
</dbReference>
<feature type="domain" description="Cyclic nucleotide-binding" evidence="2">
    <location>
        <begin position="1"/>
        <end position="77"/>
    </location>
</feature>
<dbReference type="InterPro" id="IPR014710">
    <property type="entry name" value="RmlC-like_jellyroll"/>
</dbReference>
<evidence type="ECO:0000256" key="1">
    <source>
        <dbReference type="SAM" id="MobiDB-lite"/>
    </source>
</evidence>
<proteinExistence type="predicted"/>
<dbReference type="PROSITE" id="PS50042">
    <property type="entry name" value="CNMP_BINDING_3"/>
    <property type="match status" value="1"/>
</dbReference>
<dbReference type="Proteomes" id="UP001280121">
    <property type="component" value="Unassembled WGS sequence"/>
</dbReference>
<dbReference type="PANTHER" id="PTHR48449:SF1">
    <property type="entry name" value="DUF1985 DOMAIN-CONTAINING PROTEIN"/>
    <property type="match status" value="1"/>
</dbReference>
<feature type="compositionally biased region" description="Low complexity" evidence="1">
    <location>
        <begin position="131"/>
        <end position="140"/>
    </location>
</feature>
<dbReference type="CDD" id="cd00038">
    <property type="entry name" value="CAP_ED"/>
    <property type="match status" value="1"/>
</dbReference>
<dbReference type="PANTHER" id="PTHR48449">
    <property type="entry name" value="DUF1985 DOMAIN-CONTAINING PROTEIN"/>
    <property type="match status" value="1"/>
</dbReference>
<gene>
    <name evidence="3" type="ORF">Ddye_014022</name>
</gene>
<name>A0AAD9X768_9ROSI</name>
<dbReference type="InterPro" id="IPR018490">
    <property type="entry name" value="cNMP-bd_dom_sf"/>
</dbReference>
<sequence length="385" mass="43672">MEEELLHELCDYSKPIAYTKHTEIVPRGSSIDEMLFLMKGKLRAYSLKRVDTSSATNPPPFETSINHLEEGEFCGELVAWLQTDLYSSKLPISVRNIQTITKVDALALMSYGLQNVFIKHQTPLRTSTQVQAPLSADSQPQAPPPPAEPLAQQPADDNVFDRLKTTLTAPEHRRLWKVEDYDDDGTFEDNDGSRSLKTTKENRIGEEADLLVKVPEHFPAKINSTSSTVAIKCIKEKLTEAKLTLFRTTCFGKLLQMHELKFSSQLVHHLLLRQIESHNKSEMWFAVGGKTFQFSIEEFYLNTGLECRHDPPLVVKEKRDGSGIFRSSMLNVEVRFNNKTLEAIFKAASSDSDEDMVKLALLYFLETVLFGKIRKSLSEPIMLNF</sequence>
<protein>
    <recommendedName>
        <fullName evidence="2">Cyclic nucleotide-binding domain-containing protein</fullName>
    </recommendedName>
</protein>
<dbReference type="Gene3D" id="2.60.120.10">
    <property type="entry name" value="Jelly Rolls"/>
    <property type="match status" value="1"/>
</dbReference>
<dbReference type="EMBL" id="JANJYI010000004">
    <property type="protein sequence ID" value="KAK2654166.1"/>
    <property type="molecule type" value="Genomic_DNA"/>
</dbReference>
<feature type="region of interest" description="Disordered" evidence="1">
    <location>
        <begin position="128"/>
        <end position="154"/>
    </location>
</feature>
<organism evidence="3 4">
    <name type="scientific">Dipteronia dyeriana</name>
    <dbReference type="NCBI Taxonomy" id="168575"/>
    <lineage>
        <taxon>Eukaryota</taxon>
        <taxon>Viridiplantae</taxon>
        <taxon>Streptophyta</taxon>
        <taxon>Embryophyta</taxon>
        <taxon>Tracheophyta</taxon>
        <taxon>Spermatophyta</taxon>
        <taxon>Magnoliopsida</taxon>
        <taxon>eudicotyledons</taxon>
        <taxon>Gunneridae</taxon>
        <taxon>Pentapetalae</taxon>
        <taxon>rosids</taxon>
        <taxon>malvids</taxon>
        <taxon>Sapindales</taxon>
        <taxon>Sapindaceae</taxon>
        <taxon>Hippocastanoideae</taxon>
        <taxon>Acereae</taxon>
        <taxon>Dipteronia</taxon>
    </lineage>
</organism>